<name>A0ABZ1MJQ3_STREF</name>
<accession>A0ABZ1MJQ3</accession>
<keyword evidence="2" id="KW-1185">Reference proteome</keyword>
<reference evidence="1 2" key="1">
    <citation type="submission" date="2022-10" db="EMBL/GenBank/DDBJ databases">
        <title>The complete genomes of actinobacterial strains from the NBC collection.</title>
        <authorList>
            <person name="Joergensen T.S."/>
            <person name="Alvarez Arevalo M."/>
            <person name="Sterndorff E.B."/>
            <person name="Faurdal D."/>
            <person name="Vuksanovic O."/>
            <person name="Mourched A.-S."/>
            <person name="Charusanti P."/>
            <person name="Shaw S."/>
            <person name="Blin K."/>
            <person name="Weber T."/>
        </authorList>
    </citation>
    <scope>NUCLEOTIDE SEQUENCE [LARGE SCALE GENOMIC DNA]</scope>
    <source>
        <strain evidence="1 2">NBC_00017</strain>
    </source>
</reference>
<proteinExistence type="predicted"/>
<organism evidence="1 2">
    <name type="scientific">Streptomyces purpurascens</name>
    <dbReference type="NCBI Taxonomy" id="1924"/>
    <lineage>
        <taxon>Bacteria</taxon>
        <taxon>Bacillati</taxon>
        <taxon>Actinomycetota</taxon>
        <taxon>Actinomycetes</taxon>
        <taxon>Kitasatosporales</taxon>
        <taxon>Streptomycetaceae</taxon>
        <taxon>Streptomyces</taxon>
    </lineage>
</organism>
<evidence type="ECO:0000313" key="1">
    <source>
        <dbReference type="EMBL" id="WTW26819.1"/>
    </source>
</evidence>
<evidence type="ECO:0000313" key="2">
    <source>
        <dbReference type="Proteomes" id="UP001621512"/>
    </source>
</evidence>
<gene>
    <name evidence="1" type="ORF">OHU35_12480</name>
</gene>
<dbReference type="EMBL" id="CP108341">
    <property type="protein sequence ID" value="WTW26819.1"/>
    <property type="molecule type" value="Genomic_DNA"/>
</dbReference>
<dbReference type="Proteomes" id="UP001621512">
    <property type="component" value="Chromosome"/>
</dbReference>
<protein>
    <submittedName>
        <fullName evidence="1">Uncharacterized protein</fullName>
    </submittedName>
</protein>
<sequence length="52" mass="5026">MKTVALVGPASLISSRKATKAIAVQTTPRAASAAKTEGEGMADGQVIAAAGA</sequence>